<comment type="subcellular location">
    <subcellularLocation>
        <location evidence="1">Cell membrane</location>
    </subcellularLocation>
</comment>
<evidence type="ECO:0000259" key="8">
    <source>
        <dbReference type="PROSITE" id="PS50111"/>
    </source>
</evidence>
<keyword evidence="4 6" id="KW-0807">Transducer</keyword>
<evidence type="ECO:0000313" key="11">
    <source>
        <dbReference type="Proteomes" id="UP000219252"/>
    </source>
</evidence>
<dbReference type="CDD" id="cd11386">
    <property type="entry name" value="MCP_signal"/>
    <property type="match status" value="1"/>
</dbReference>
<evidence type="ECO:0000256" key="2">
    <source>
        <dbReference type="ARBA" id="ARBA00022475"/>
    </source>
</evidence>
<dbReference type="PROSITE" id="PS50885">
    <property type="entry name" value="HAMP"/>
    <property type="match status" value="1"/>
</dbReference>
<feature type="transmembrane region" description="Helical" evidence="7">
    <location>
        <begin position="136"/>
        <end position="161"/>
    </location>
</feature>
<evidence type="ECO:0000256" key="4">
    <source>
        <dbReference type="ARBA" id="ARBA00023224"/>
    </source>
</evidence>
<feature type="transmembrane region" description="Helical" evidence="7">
    <location>
        <begin position="12"/>
        <end position="32"/>
    </location>
</feature>
<feature type="domain" description="Methyl-accepting transducer" evidence="8">
    <location>
        <begin position="230"/>
        <end position="466"/>
    </location>
</feature>
<proteinExistence type="inferred from homology"/>
<dbReference type="Pfam" id="PF00672">
    <property type="entry name" value="HAMP"/>
    <property type="match status" value="1"/>
</dbReference>
<dbReference type="RefSeq" id="WP_097149102.1">
    <property type="nucleotide sequence ID" value="NZ_OBQC01000004.1"/>
</dbReference>
<dbReference type="GO" id="GO:0007165">
    <property type="term" value="P:signal transduction"/>
    <property type="evidence" value="ECO:0007669"/>
    <property type="project" value="UniProtKB-KW"/>
</dbReference>
<dbReference type="PRINTS" id="PR00260">
    <property type="entry name" value="CHEMTRNSDUCR"/>
</dbReference>
<keyword evidence="7" id="KW-0812">Transmembrane</keyword>
<dbReference type="PROSITE" id="PS50111">
    <property type="entry name" value="CHEMOTAXIS_TRANSDUC_2"/>
    <property type="match status" value="1"/>
</dbReference>
<dbReference type="AlphaFoldDB" id="A0A285UCP2"/>
<dbReference type="SUPFAM" id="SSF58104">
    <property type="entry name" value="Methyl-accepting chemotaxis protein (MCP) signaling domain"/>
    <property type="match status" value="1"/>
</dbReference>
<dbReference type="GO" id="GO:0006935">
    <property type="term" value="P:chemotaxis"/>
    <property type="evidence" value="ECO:0007669"/>
    <property type="project" value="InterPro"/>
</dbReference>
<evidence type="ECO:0000256" key="5">
    <source>
        <dbReference type="ARBA" id="ARBA00029447"/>
    </source>
</evidence>
<dbReference type="Proteomes" id="UP000219252">
    <property type="component" value="Unassembled WGS sequence"/>
</dbReference>
<keyword evidence="3 7" id="KW-0472">Membrane</keyword>
<dbReference type="PANTHER" id="PTHR32089:SF112">
    <property type="entry name" value="LYSOZYME-LIKE PROTEIN-RELATED"/>
    <property type="match status" value="1"/>
</dbReference>
<dbReference type="OrthoDB" id="358716at2"/>
<sequence>MKLSRYIKVKDRLIMLMIVCIISNVILVVFSMDYLRKMENNSVLMYEQRLLAMNAFTDFDLAIDQEDYEKANEIHKSLGDYQFDAKMELYIKNIKSELDNQNKEDILAISEETQLYIVDRAKSQIEAYKEDISFGYGLLIAVSLIMIAIVVYFAVVGTRAVNRPTRELKKLLISAGQGDFTKSATYDSKDELGEVMRSYNQMAAEVKELLKTVQKSAKSVDESNLQLQNASEKTTQAANHISNDATDLTRATERSAEQLMMNTAAIQEIFTGIEYIAEKMQLIDTSMKKTEDEANEGVQFVLEHKEKMNEIELAVQKTNSKMLDLANNSKEIGQVIQIINSIAEQTSLLALNAAIEAARAGEYGKGFSVVAAEVRKLADQSVQSTKVIEGIVQKIQHDSTESIHYMDHAIQSVHVGFETTVQSATKFEQIVSGVNEIGPQIEEVSSTINQIKQNTKEVADNSSELSHLFDHNTASIKQVSDSTVDQLNSTRDMHEEIQKITRNIQSLKHAIQRFKVNS</sequence>
<organism evidence="10 11">
    <name type="scientific">Ureibacillus acetophenoni</name>
    <dbReference type="NCBI Taxonomy" id="614649"/>
    <lineage>
        <taxon>Bacteria</taxon>
        <taxon>Bacillati</taxon>
        <taxon>Bacillota</taxon>
        <taxon>Bacilli</taxon>
        <taxon>Bacillales</taxon>
        <taxon>Caryophanaceae</taxon>
        <taxon>Ureibacillus</taxon>
    </lineage>
</organism>
<evidence type="ECO:0000256" key="3">
    <source>
        <dbReference type="ARBA" id="ARBA00023136"/>
    </source>
</evidence>
<dbReference type="InterPro" id="IPR004090">
    <property type="entry name" value="Chemotax_Me-accpt_rcpt"/>
</dbReference>
<dbReference type="Gene3D" id="6.10.340.10">
    <property type="match status" value="1"/>
</dbReference>
<comment type="similarity">
    <text evidence="5">Belongs to the methyl-accepting chemotaxis (MCP) protein family.</text>
</comment>
<keyword evidence="11" id="KW-1185">Reference proteome</keyword>
<name>A0A285UCP2_9BACL</name>
<dbReference type="SMART" id="SM00304">
    <property type="entry name" value="HAMP"/>
    <property type="match status" value="1"/>
</dbReference>
<keyword evidence="7" id="KW-1133">Transmembrane helix</keyword>
<feature type="domain" description="HAMP" evidence="9">
    <location>
        <begin position="159"/>
        <end position="211"/>
    </location>
</feature>
<dbReference type="CDD" id="cd06225">
    <property type="entry name" value="HAMP"/>
    <property type="match status" value="1"/>
</dbReference>
<dbReference type="EMBL" id="OBQC01000004">
    <property type="protein sequence ID" value="SOC38346.1"/>
    <property type="molecule type" value="Genomic_DNA"/>
</dbReference>
<dbReference type="InterPro" id="IPR004089">
    <property type="entry name" value="MCPsignal_dom"/>
</dbReference>
<reference evidence="11" key="1">
    <citation type="submission" date="2017-08" db="EMBL/GenBank/DDBJ databases">
        <authorList>
            <person name="Varghese N."/>
            <person name="Submissions S."/>
        </authorList>
    </citation>
    <scope>NUCLEOTIDE SEQUENCE [LARGE SCALE GENOMIC DNA]</scope>
    <source>
        <strain evidence="11">JC23</strain>
    </source>
</reference>
<evidence type="ECO:0000256" key="7">
    <source>
        <dbReference type="SAM" id="Phobius"/>
    </source>
</evidence>
<dbReference type="PANTHER" id="PTHR32089">
    <property type="entry name" value="METHYL-ACCEPTING CHEMOTAXIS PROTEIN MCPB"/>
    <property type="match status" value="1"/>
</dbReference>
<gene>
    <name evidence="10" type="ORF">SAMN05877842_104103</name>
</gene>
<protein>
    <submittedName>
        <fullName evidence="10">Methyl-accepting chemotaxis protein</fullName>
    </submittedName>
</protein>
<dbReference type="SMART" id="SM00283">
    <property type="entry name" value="MA"/>
    <property type="match status" value="1"/>
</dbReference>
<evidence type="ECO:0000313" key="10">
    <source>
        <dbReference type="EMBL" id="SOC38346.1"/>
    </source>
</evidence>
<dbReference type="InterPro" id="IPR003660">
    <property type="entry name" value="HAMP_dom"/>
</dbReference>
<accession>A0A285UCP2</accession>
<evidence type="ECO:0000256" key="1">
    <source>
        <dbReference type="ARBA" id="ARBA00004236"/>
    </source>
</evidence>
<dbReference type="Pfam" id="PF00015">
    <property type="entry name" value="MCPsignal"/>
    <property type="match status" value="1"/>
</dbReference>
<evidence type="ECO:0000256" key="6">
    <source>
        <dbReference type="PROSITE-ProRule" id="PRU00284"/>
    </source>
</evidence>
<dbReference type="Gene3D" id="1.10.287.950">
    <property type="entry name" value="Methyl-accepting chemotaxis protein"/>
    <property type="match status" value="1"/>
</dbReference>
<keyword evidence="2" id="KW-1003">Cell membrane</keyword>
<dbReference type="GO" id="GO:0005886">
    <property type="term" value="C:plasma membrane"/>
    <property type="evidence" value="ECO:0007669"/>
    <property type="project" value="UniProtKB-SubCell"/>
</dbReference>
<evidence type="ECO:0000259" key="9">
    <source>
        <dbReference type="PROSITE" id="PS50885"/>
    </source>
</evidence>
<dbReference type="GO" id="GO:0004888">
    <property type="term" value="F:transmembrane signaling receptor activity"/>
    <property type="evidence" value="ECO:0007669"/>
    <property type="project" value="InterPro"/>
</dbReference>